<evidence type="ECO:0000313" key="2">
    <source>
        <dbReference type="Proteomes" id="UP001177003"/>
    </source>
</evidence>
<dbReference type="Proteomes" id="UP001177003">
    <property type="component" value="Chromosome 9"/>
</dbReference>
<reference evidence="1" key="1">
    <citation type="submission" date="2023-04" db="EMBL/GenBank/DDBJ databases">
        <authorList>
            <person name="Vijverberg K."/>
            <person name="Xiong W."/>
            <person name="Schranz E."/>
        </authorList>
    </citation>
    <scope>NUCLEOTIDE SEQUENCE</scope>
</reference>
<sequence length="137" mass="16033">MVNFNMHTMTSFSHMLVSSTKIPMLIPKYYNQWVDHMEDYLNGLDEELWDCIDGNNLPPRNVQNIGSFATSQTVNDHTERLKKNEKICMRELRGALPPVVYNYVRSWELSSIIPRAPLDLHRVHQLITYSIQVLRSD</sequence>
<organism evidence="1 2">
    <name type="scientific">Lactuca saligna</name>
    <name type="common">Willowleaf lettuce</name>
    <dbReference type="NCBI Taxonomy" id="75948"/>
    <lineage>
        <taxon>Eukaryota</taxon>
        <taxon>Viridiplantae</taxon>
        <taxon>Streptophyta</taxon>
        <taxon>Embryophyta</taxon>
        <taxon>Tracheophyta</taxon>
        <taxon>Spermatophyta</taxon>
        <taxon>Magnoliopsida</taxon>
        <taxon>eudicotyledons</taxon>
        <taxon>Gunneridae</taxon>
        <taxon>Pentapetalae</taxon>
        <taxon>asterids</taxon>
        <taxon>campanulids</taxon>
        <taxon>Asterales</taxon>
        <taxon>Asteraceae</taxon>
        <taxon>Cichorioideae</taxon>
        <taxon>Cichorieae</taxon>
        <taxon>Lactucinae</taxon>
        <taxon>Lactuca</taxon>
    </lineage>
</organism>
<protein>
    <submittedName>
        <fullName evidence="1">Uncharacterized protein</fullName>
    </submittedName>
</protein>
<evidence type="ECO:0000313" key="1">
    <source>
        <dbReference type="EMBL" id="CAI9302889.1"/>
    </source>
</evidence>
<gene>
    <name evidence="1" type="ORF">LSALG_LOCUS41355</name>
</gene>
<dbReference type="EMBL" id="OX465085">
    <property type="protein sequence ID" value="CAI9302889.1"/>
    <property type="molecule type" value="Genomic_DNA"/>
</dbReference>
<name>A0AA36ENX7_LACSI</name>
<proteinExistence type="predicted"/>
<dbReference type="AlphaFoldDB" id="A0AA36ENX7"/>
<keyword evidence="2" id="KW-1185">Reference proteome</keyword>
<accession>A0AA36ENX7</accession>